<accession>A0A7N2ML01</accession>
<name>A0A7N2ML01_QUELO</name>
<evidence type="ECO:0000313" key="3">
    <source>
        <dbReference type="Proteomes" id="UP000594261"/>
    </source>
</evidence>
<dbReference type="EnsemblPlants" id="QL10p001173:mrna">
    <property type="protein sequence ID" value="QL10p001173:mrna"/>
    <property type="gene ID" value="QL10p001173"/>
</dbReference>
<dbReference type="EMBL" id="LRBV02000010">
    <property type="status" value="NOT_ANNOTATED_CDS"/>
    <property type="molecule type" value="Genomic_DNA"/>
</dbReference>
<evidence type="ECO:0000313" key="2">
    <source>
        <dbReference type="EnsemblPlants" id="QL10p001173:mrna"/>
    </source>
</evidence>
<proteinExistence type="predicted"/>
<protein>
    <submittedName>
        <fullName evidence="2">Uncharacterized protein</fullName>
    </submittedName>
</protein>
<dbReference type="Proteomes" id="UP000594261">
    <property type="component" value="Chromosome 10"/>
</dbReference>
<feature type="region of interest" description="Disordered" evidence="1">
    <location>
        <begin position="46"/>
        <end position="68"/>
    </location>
</feature>
<feature type="compositionally biased region" description="Pro residues" evidence="1">
    <location>
        <begin position="50"/>
        <end position="68"/>
    </location>
</feature>
<keyword evidence="3" id="KW-1185">Reference proteome</keyword>
<reference evidence="2" key="2">
    <citation type="submission" date="2021-01" db="UniProtKB">
        <authorList>
            <consortium name="EnsemblPlants"/>
        </authorList>
    </citation>
    <scope>IDENTIFICATION</scope>
</reference>
<dbReference type="InParanoid" id="A0A7N2ML01"/>
<organism evidence="2 3">
    <name type="scientific">Quercus lobata</name>
    <name type="common">Valley oak</name>
    <dbReference type="NCBI Taxonomy" id="97700"/>
    <lineage>
        <taxon>Eukaryota</taxon>
        <taxon>Viridiplantae</taxon>
        <taxon>Streptophyta</taxon>
        <taxon>Embryophyta</taxon>
        <taxon>Tracheophyta</taxon>
        <taxon>Spermatophyta</taxon>
        <taxon>Magnoliopsida</taxon>
        <taxon>eudicotyledons</taxon>
        <taxon>Gunneridae</taxon>
        <taxon>Pentapetalae</taxon>
        <taxon>rosids</taxon>
        <taxon>fabids</taxon>
        <taxon>Fagales</taxon>
        <taxon>Fagaceae</taxon>
        <taxon>Quercus</taxon>
    </lineage>
</organism>
<sequence>MDENVKKLTEARDVKELSGVVIIKQINSPTLPWARDPSKRRLIVMKQPRAPSPPPPRSPGNPGHTPLP</sequence>
<dbReference type="Gramene" id="QL10p001173:mrna">
    <property type="protein sequence ID" value="QL10p001173:mrna"/>
    <property type="gene ID" value="QL10p001173"/>
</dbReference>
<evidence type="ECO:0000256" key="1">
    <source>
        <dbReference type="SAM" id="MobiDB-lite"/>
    </source>
</evidence>
<dbReference type="AlphaFoldDB" id="A0A7N2ML01"/>
<reference evidence="2 3" key="1">
    <citation type="journal article" date="2016" name="G3 (Bethesda)">
        <title>First Draft Assembly and Annotation of the Genome of a California Endemic Oak Quercus lobata Nee (Fagaceae).</title>
        <authorList>
            <person name="Sork V.L."/>
            <person name="Fitz-Gibbon S.T."/>
            <person name="Puiu D."/>
            <person name="Crepeau M."/>
            <person name="Gugger P.F."/>
            <person name="Sherman R."/>
            <person name="Stevens K."/>
            <person name="Langley C.H."/>
            <person name="Pellegrini M."/>
            <person name="Salzberg S.L."/>
        </authorList>
    </citation>
    <scope>NUCLEOTIDE SEQUENCE [LARGE SCALE GENOMIC DNA]</scope>
    <source>
        <strain evidence="2 3">cv. SW786</strain>
    </source>
</reference>